<protein>
    <submittedName>
        <fullName evidence="2">Uncharacterized protein</fullName>
    </submittedName>
</protein>
<feature type="compositionally biased region" description="Basic residues" evidence="1">
    <location>
        <begin position="78"/>
        <end position="88"/>
    </location>
</feature>
<dbReference type="EMBL" id="ML979135">
    <property type="protein sequence ID" value="KAF1916371.1"/>
    <property type="molecule type" value="Genomic_DNA"/>
</dbReference>
<dbReference type="AlphaFoldDB" id="A0A6A5QKV5"/>
<evidence type="ECO:0000313" key="2">
    <source>
        <dbReference type="EMBL" id="KAF1916371.1"/>
    </source>
</evidence>
<keyword evidence="3" id="KW-1185">Reference proteome</keyword>
<proteinExistence type="predicted"/>
<feature type="compositionally biased region" description="Low complexity" evidence="1">
    <location>
        <begin position="39"/>
        <end position="53"/>
    </location>
</feature>
<evidence type="ECO:0000313" key="3">
    <source>
        <dbReference type="Proteomes" id="UP000800096"/>
    </source>
</evidence>
<feature type="compositionally biased region" description="Polar residues" evidence="1">
    <location>
        <begin position="54"/>
        <end position="64"/>
    </location>
</feature>
<accession>A0A6A5QKV5</accession>
<feature type="region of interest" description="Disordered" evidence="1">
    <location>
        <begin position="1"/>
        <end position="138"/>
    </location>
</feature>
<reference evidence="2" key="1">
    <citation type="journal article" date="2020" name="Stud. Mycol.">
        <title>101 Dothideomycetes genomes: a test case for predicting lifestyles and emergence of pathogens.</title>
        <authorList>
            <person name="Haridas S."/>
            <person name="Albert R."/>
            <person name="Binder M."/>
            <person name="Bloem J."/>
            <person name="Labutti K."/>
            <person name="Salamov A."/>
            <person name="Andreopoulos B."/>
            <person name="Baker S."/>
            <person name="Barry K."/>
            <person name="Bills G."/>
            <person name="Bluhm B."/>
            <person name="Cannon C."/>
            <person name="Castanera R."/>
            <person name="Culley D."/>
            <person name="Daum C."/>
            <person name="Ezra D."/>
            <person name="Gonzalez J."/>
            <person name="Henrissat B."/>
            <person name="Kuo A."/>
            <person name="Liang C."/>
            <person name="Lipzen A."/>
            <person name="Lutzoni F."/>
            <person name="Magnuson J."/>
            <person name="Mondo S."/>
            <person name="Nolan M."/>
            <person name="Ohm R."/>
            <person name="Pangilinan J."/>
            <person name="Park H.-J."/>
            <person name="Ramirez L."/>
            <person name="Alfaro M."/>
            <person name="Sun H."/>
            <person name="Tritt A."/>
            <person name="Yoshinaga Y."/>
            <person name="Zwiers L.-H."/>
            <person name="Turgeon B."/>
            <person name="Goodwin S."/>
            <person name="Spatafora J."/>
            <person name="Crous P."/>
            <person name="Grigoriev I."/>
        </authorList>
    </citation>
    <scope>NUCLEOTIDE SEQUENCE</scope>
    <source>
        <strain evidence="2">HMLAC05119</strain>
    </source>
</reference>
<feature type="non-terminal residue" evidence="2">
    <location>
        <position position="138"/>
    </location>
</feature>
<gene>
    <name evidence="2" type="ORF">BDU57DRAFT_418081</name>
</gene>
<sequence>DRRSPFQGRQPTSRHRSPSPDDPQYRYDSLNRGSGVYPGGPSRTRPRPSRTGSNGSNAPHTASPSYVGRERGSTTRTKSSRKTLKKAPRRDSLHIDTASSPQSGQHHEEQDTVGYFPKLSQIREGKGRRRSSSQASST</sequence>
<dbReference type="Proteomes" id="UP000800096">
    <property type="component" value="Unassembled WGS sequence"/>
</dbReference>
<evidence type="ECO:0000256" key="1">
    <source>
        <dbReference type="SAM" id="MobiDB-lite"/>
    </source>
</evidence>
<organism evidence="2 3">
    <name type="scientific">Ampelomyces quisqualis</name>
    <name type="common">Powdery mildew agent</name>
    <dbReference type="NCBI Taxonomy" id="50730"/>
    <lineage>
        <taxon>Eukaryota</taxon>
        <taxon>Fungi</taxon>
        <taxon>Dikarya</taxon>
        <taxon>Ascomycota</taxon>
        <taxon>Pezizomycotina</taxon>
        <taxon>Dothideomycetes</taxon>
        <taxon>Pleosporomycetidae</taxon>
        <taxon>Pleosporales</taxon>
        <taxon>Pleosporineae</taxon>
        <taxon>Phaeosphaeriaceae</taxon>
        <taxon>Ampelomyces</taxon>
    </lineage>
</organism>
<feature type="non-terminal residue" evidence="2">
    <location>
        <position position="1"/>
    </location>
</feature>
<name>A0A6A5QKV5_AMPQU</name>